<gene>
    <name evidence="7" type="ORF">ACFOHL_16460</name>
</gene>
<evidence type="ECO:0000256" key="4">
    <source>
        <dbReference type="ARBA" id="ARBA00023136"/>
    </source>
</evidence>
<protein>
    <submittedName>
        <fullName evidence="7">Sterol desaturase family protein</fullName>
        <ecNumber evidence="7">1.-.-.-</ecNumber>
    </submittedName>
</protein>
<reference evidence="8" key="1">
    <citation type="journal article" date="2019" name="Int. J. Syst. Evol. Microbiol.">
        <title>The Global Catalogue of Microorganisms (GCM) 10K type strain sequencing project: providing services to taxonomists for standard genome sequencing and annotation.</title>
        <authorList>
            <consortium name="The Broad Institute Genomics Platform"/>
            <consortium name="The Broad Institute Genome Sequencing Center for Infectious Disease"/>
            <person name="Wu L."/>
            <person name="Ma J."/>
        </authorList>
    </citation>
    <scope>NUCLEOTIDE SEQUENCE [LARGE SCALE GENOMIC DNA]</scope>
    <source>
        <strain evidence="8">KCTC 52473</strain>
    </source>
</reference>
<feature type="transmembrane region" description="Helical" evidence="5">
    <location>
        <begin position="44"/>
        <end position="61"/>
    </location>
</feature>
<dbReference type="Pfam" id="PF04116">
    <property type="entry name" value="FA_hydroxylase"/>
    <property type="match status" value="1"/>
</dbReference>
<feature type="transmembrane region" description="Helical" evidence="5">
    <location>
        <begin position="135"/>
        <end position="163"/>
    </location>
</feature>
<dbReference type="RefSeq" id="WP_376921330.1">
    <property type="nucleotide sequence ID" value="NZ_JBHRSW010000047.1"/>
</dbReference>
<proteinExistence type="predicted"/>
<keyword evidence="3 5" id="KW-1133">Transmembrane helix</keyword>
<evidence type="ECO:0000256" key="3">
    <source>
        <dbReference type="ARBA" id="ARBA00022989"/>
    </source>
</evidence>
<dbReference type="GO" id="GO:0016491">
    <property type="term" value="F:oxidoreductase activity"/>
    <property type="evidence" value="ECO:0007669"/>
    <property type="project" value="UniProtKB-KW"/>
</dbReference>
<sequence length="258" mass="29740">MPTPLDILLDPISLSLLALYLVLILLEALFPARDLPKAKHWKTRTFCSFMLFFYLSSYLPLLWDTYFLPYQLIDLSHVNPLLGAFAGLLVFNFLLYWWHRAIHKFTFLWRVFHQFHHSAERVDAYGAFYFSPMDIIAFTFLGSVALVLLVGLSAQAASLYLYASMFLPIFQHMNVRTPTWLGYIIQRPESHSIHHKKGVHAHNYADLPIFDIIFGTFKNPASFEKEAGYYLGASSRIAEMLLCRDVSKPKQTESHQGA</sequence>
<feature type="transmembrane region" description="Helical" evidence="5">
    <location>
        <begin position="81"/>
        <end position="98"/>
    </location>
</feature>
<dbReference type="InterPro" id="IPR006694">
    <property type="entry name" value="Fatty_acid_hydroxylase"/>
</dbReference>
<keyword evidence="7" id="KW-0560">Oxidoreductase</keyword>
<comment type="caution">
    <text evidence="7">The sequence shown here is derived from an EMBL/GenBank/DDBJ whole genome shotgun (WGS) entry which is preliminary data.</text>
</comment>
<evidence type="ECO:0000256" key="5">
    <source>
        <dbReference type="SAM" id="Phobius"/>
    </source>
</evidence>
<evidence type="ECO:0000256" key="1">
    <source>
        <dbReference type="ARBA" id="ARBA00004370"/>
    </source>
</evidence>
<dbReference type="Proteomes" id="UP001595478">
    <property type="component" value="Unassembled WGS sequence"/>
</dbReference>
<dbReference type="EC" id="1.-.-.-" evidence="7"/>
<dbReference type="InterPro" id="IPR050307">
    <property type="entry name" value="Sterol_Desaturase_Related"/>
</dbReference>
<evidence type="ECO:0000313" key="7">
    <source>
        <dbReference type="EMBL" id="MFC3123217.1"/>
    </source>
</evidence>
<organism evidence="7 8">
    <name type="scientific">Agaribacter flavus</name>
    <dbReference type="NCBI Taxonomy" id="1902781"/>
    <lineage>
        <taxon>Bacteria</taxon>
        <taxon>Pseudomonadati</taxon>
        <taxon>Pseudomonadota</taxon>
        <taxon>Gammaproteobacteria</taxon>
        <taxon>Alteromonadales</taxon>
        <taxon>Alteromonadaceae</taxon>
        <taxon>Agaribacter</taxon>
    </lineage>
</organism>
<evidence type="ECO:0000313" key="8">
    <source>
        <dbReference type="Proteomes" id="UP001595478"/>
    </source>
</evidence>
<feature type="transmembrane region" description="Helical" evidence="5">
    <location>
        <begin position="12"/>
        <end position="32"/>
    </location>
</feature>
<feature type="domain" description="Fatty acid hydroxylase" evidence="6">
    <location>
        <begin position="85"/>
        <end position="216"/>
    </location>
</feature>
<evidence type="ECO:0000256" key="2">
    <source>
        <dbReference type="ARBA" id="ARBA00022692"/>
    </source>
</evidence>
<dbReference type="EMBL" id="JBHRSW010000047">
    <property type="protein sequence ID" value="MFC3123217.1"/>
    <property type="molecule type" value="Genomic_DNA"/>
</dbReference>
<dbReference type="PANTHER" id="PTHR11863">
    <property type="entry name" value="STEROL DESATURASE"/>
    <property type="match status" value="1"/>
</dbReference>
<keyword evidence="2 5" id="KW-0812">Transmembrane</keyword>
<name>A0ABV7FWK6_9ALTE</name>
<accession>A0ABV7FWK6</accession>
<comment type="subcellular location">
    <subcellularLocation>
        <location evidence="1">Membrane</location>
    </subcellularLocation>
</comment>
<keyword evidence="8" id="KW-1185">Reference proteome</keyword>
<evidence type="ECO:0000259" key="6">
    <source>
        <dbReference type="Pfam" id="PF04116"/>
    </source>
</evidence>
<keyword evidence="4 5" id="KW-0472">Membrane</keyword>